<sequence length="43" mass="4902">MISVVTKSGVLVNQVVLIDVFVVFKRWFVNNVCSLNGCFLERK</sequence>
<dbReference type="EMBL" id="CP022115">
    <property type="protein sequence ID" value="ASJ24669.1"/>
    <property type="molecule type" value="Genomic_DNA"/>
</dbReference>
<proteinExistence type="predicted"/>
<organism evidence="1 2">
    <name type="scientific">Laribacter hongkongensis</name>
    <dbReference type="NCBI Taxonomy" id="168471"/>
    <lineage>
        <taxon>Bacteria</taxon>
        <taxon>Pseudomonadati</taxon>
        <taxon>Pseudomonadota</taxon>
        <taxon>Betaproteobacteria</taxon>
        <taxon>Neisseriales</taxon>
        <taxon>Aquaspirillaceae</taxon>
        <taxon>Laribacter</taxon>
    </lineage>
</organism>
<protein>
    <submittedName>
        <fullName evidence="1">Uncharacterized protein</fullName>
    </submittedName>
</protein>
<dbReference type="AlphaFoldDB" id="A0A248LJI5"/>
<dbReference type="Proteomes" id="UP000197424">
    <property type="component" value="Chromosome"/>
</dbReference>
<name>A0A248LJI5_9NEIS</name>
<evidence type="ECO:0000313" key="1">
    <source>
        <dbReference type="EMBL" id="ASJ24669.1"/>
    </source>
</evidence>
<evidence type="ECO:0000313" key="2">
    <source>
        <dbReference type="Proteomes" id="UP000197424"/>
    </source>
</evidence>
<reference evidence="2" key="1">
    <citation type="submission" date="2017-06" db="EMBL/GenBank/DDBJ databases">
        <title>Whole genome sequence of Laribacter hongkongensis LHGZ1.</title>
        <authorList>
            <person name="Chen D."/>
            <person name="Wu H."/>
            <person name="Chen J."/>
        </authorList>
    </citation>
    <scope>NUCLEOTIDE SEQUENCE [LARGE SCALE GENOMIC DNA]</scope>
    <source>
        <strain evidence="2">LHGZ1</strain>
    </source>
</reference>
<accession>A0A248LJI5</accession>
<gene>
    <name evidence="1" type="ORF">LHGZ1_1838</name>
</gene>